<proteinExistence type="predicted"/>
<reference evidence="1" key="1">
    <citation type="journal article" date="2021" name="Proc. Natl. Acad. Sci. U.S.A.">
        <title>A Catalog of Tens of Thousands of Viruses from Human Metagenomes Reveals Hidden Associations with Chronic Diseases.</title>
        <authorList>
            <person name="Tisza M.J."/>
            <person name="Buck C.B."/>
        </authorList>
    </citation>
    <scope>NUCLEOTIDE SEQUENCE</scope>
    <source>
        <strain evidence="1">Ctsus30</strain>
    </source>
</reference>
<organism evidence="1">
    <name type="scientific">Siphoviridae sp. ctsus30</name>
    <dbReference type="NCBI Taxonomy" id="2826488"/>
    <lineage>
        <taxon>Viruses</taxon>
        <taxon>Duplodnaviria</taxon>
        <taxon>Heunggongvirae</taxon>
        <taxon>Uroviricota</taxon>
        <taxon>Caudoviricetes</taxon>
    </lineage>
</organism>
<dbReference type="EMBL" id="BK014997">
    <property type="protein sequence ID" value="DAD86316.1"/>
    <property type="molecule type" value="Genomic_DNA"/>
</dbReference>
<accession>A0A8S5MVT8</accession>
<sequence length="126" mass="14890">MWEELLSVISDRYYPLESMQEHLAGYVDPKTGWDLSRINPWFTERGYEFVGLLDLFSENEPSGVYVNVDGYVWRCCTNAADNSIYWYWQSDDKGMSIDDMRYLHGYAHMFIWDNDTQTCSVVHMAE</sequence>
<name>A0A8S5MVT8_9CAUD</name>
<evidence type="ECO:0000313" key="1">
    <source>
        <dbReference type="EMBL" id="DAD86316.1"/>
    </source>
</evidence>
<protein>
    <submittedName>
        <fullName evidence="1">Uncharacterized protein</fullName>
    </submittedName>
</protein>